<evidence type="ECO:0000313" key="2">
    <source>
        <dbReference type="EMBL" id="MXO74043.1"/>
    </source>
</evidence>
<evidence type="ECO:0000313" key="3">
    <source>
        <dbReference type="Proteomes" id="UP000439522"/>
    </source>
</evidence>
<dbReference type="EMBL" id="WTZA01000001">
    <property type="protein sequence ID" value="MXO74043.1"/>
    <property type="molecule type" value="Genomic_DNA"/>
</dbReference>
<comment type="caution">
    <text evidence="2">The sequence shown here is derived from an EMBL/GenBank/DDBJ whole genome shotgun (WGS) entry which is preliminary data.</text>
</comment>
<reference evidence="2 3" key="1">
    <citation type="submission" date="2019-12" db="EMBL/GenBank/DDBJ databases">
        <title>Genomic-based taxomic classification of the family Erythrobacteraceae.</title>
        <authorList>
            <person name="Xu L."/>
        </authorList>
    </citation>
    <scope>NUCLEOTIDE SEQUENCE [LARGE SCALE GENOMIC DNA]</scope>
    <source>
        <strain evidence="2 3">100921-2</strain>
    </source>
</reference>
<name>A0A6I4TAA4_9SPHN</name>
<dbReference type="RefSeq" id="WP_160609835.1">
    <property type="nucleotide sequence ID" value="NZ_WTZA01000001.1"/>
</dbReference>
<accession>A0A6I4TAA4</accession>
<keyword evidence="3" id="KW-1185">Reference proteome</keyword>
<feature type="compositionally biased region" description="Polar residues" evidence="1">
    <location>
        <begin position="108"/>
        <end position="119"/>
    </location>
</feature>
<gene>
    <name evidence="2" type="ORF">GRI40_02255</name>
</gene>
<feature type="region of interest" description="Disordered" evidence="1">
    <location>
        <begin position="88"/>
        <end position="119"/>
    </location>
</feature>
<dbReference type="Proteomes" id="UP000439522">
    <property type="component" value="Unassembled WGS sequence"/>
</dbReference>
<dbReference type="AlphaFoldDB" id="A0A6I4TAA4"/>
<proteinExistence type="predicted"/>
<sequence length="119" mass="12698">MSTDLARQLREDRMMRDAARALVSADIANLRSTYAAQSLSSRVIDRIGDGASDVLDEAVSVAENNKGVIATLLAAIVLWFARHPIGSLFDGEDDADPEGREAEAGTRPSLTPQDAAQNS</sequence>
<evidence type="ECO:0000256" key="1">
    <source>
        <dbReference type="SAM" id="MobiDB-lite"/>
    </source>
</evidence>
<dbReference type="OrthoDB" id="7433140at2"/>
<organism evidence="2 3">
    <name type="scientific">Tsuneonella aeria</name>
    <dbReference type="NCBI Taxonomy" id="1837929"/>
    <lineage>
        <taxon>Bacteria</taxon>
        <taxon>Pseudomonadati</taxon>
        <taxon>Pseudomonadota</taxon>
        <taxon>Alphaproteobacteria</taxon>
        <taxon>Sphingomonadales</taxon>
        <taxon>Erythrobacteraceae</taxon>
        <taxon>Tsuneonella</taxon>
    </lineage>
</organism>
<protein>
    <submittedName>
        <fullName evidence="2">Uncharacterized protein</fullName>
    </submittedName>
</protein>